<evidence type="ECO:0000313" key="2">
    <source>
        <dbReference type="Proteomes" id="UP000249198"/>
    </source>
</evidence>
<organism evidence="1 2">
    <name type="scientific">Pseudomonas kuykendallii</name>
    <dbReference type="NCBI Taxonomy" id="1007099"/>
    <lineage>
        <taxon>Bacteria</taxon>
        <taxon>Pseudomonadati</taxon>
        <taxon>Pseudomonadota</taxon>
        <taxon>Gammaproteobacteria</taxon>
        <taxon>Pseudomonadales</taxon>
        <taxon>Pseudomonadaceae</taxon>
        <taxon>Pseudomonas</taxon>
    </lineage>
</organism>
<protein>
    <submittedName>
        <fullName evidence="1">Uncharacterized protein</fullName>
    </submittedName>
</protein>
<dbReference type="EMBL" id="QFOH01000006">
    <property type="protein sequence ID" value="PZP25196.1"/>
    <property type="molecule type" value="Genomic_DNA"/>
</dbReference>
<proteinExistence type="predicted"/>
<reference evidence="1 2" key="1">
    <citation type="submission" date="2017-08" db="EMBL/GenBank/DDBJ databases">
        <title>Infants hospitalized years apart are colonized by the same room-sourced microbial strains.</title>
        <authorList>
            <person name="Brooks B."/>
            <person name="Olm M.R."/>
            <person name="Firek B.A."/>
            <person name="Baker R."/>
            <person name="Thomas B.C."/>
            <person name="Morowitz M.J."/>
            <person name="Banfield J.F."/>
        </authorList>
    </citation>
    <scope>NUCLEOTIDE SEQUENCE [LARGE SCALE GENOMIC DNA]</scope>
    <source>
        <strain evidence="1">S2_009_000_R2_77</strain>
    </source>
</reference>
<sequence length="130" mass="15323">MKVSVHQYSVDAALMAAPKSASIHFFDQQIAFGRVNEMLRRSRFVLDLQKRIQRGLTFRVFEAMGYRKKLITTNADIVNYDFYDPNNIFVWREDTDSLPSSFLESPYVDLPDDIFYKYSQENWVKTVFDS</sequence>
<accession>A0A2W5EYH4</accession>
<comment type="caution">
    <text evidence="1">The sequence shown here is derived from an EMBL/GenBank/DDBJ whole genome shotgun (WGS) entry which is preliminary data.</text>
</comment>
<evidence type="ECO:0000313" key="1">
    <source>
        <dbReference type="EMBL" id="PZP25196.1"/>
    </source>
</evidence>
<name>A0A2W5EYH4_9PSED</name>
<gene>
    <name evidence="1" type="ORF">DI599_05345</name>
</gene>
<dbReference type="AlphaFoldDB" id="A0A2W5EYH4"/>
<dbReference type="Proteomes" id="UP000249198">
    <property type="component" value="Unassembled WGS sequence"/>
</dbReference>